<dbReference type="AlphaFoldDB" id="A0A2S7U7H4"/>
<sequence>MEEKKLHKVLFELDRLSPETKPVPVGGVDLSNEEAASLEKEGWVEIGIINPQLNSDNEIYILGLTERANKYLEVKKIEEGEKSNRLWDVLKILFGAIVGYAVAKCS</sequence>
<evidence type="ECO:0000313" key="2">
    <source>
        <dbReference type="Proteomes" id="UP000239907"/>
    </source>
</evidence>
<name>A0A2S7U7H4_9BACT</name>
<keyword evidence="2" id="KW-1185">Reference proteome</keyword>
<comment type="caution">
    <text evidence="1">The sequence shown here is derived from an EMBL/GenBank/DDBJ whole genome shotgun (WGS) entry which is preliminary data.</text>
</comment>
<protein>
    <submittedName>
        <fullName evidence="1">Uncharacterized protein</fullName>
    </submittedName>
</protein>
<dbReference type="Proteomes" id="UP000239907">
    <property type="component" value="Unassembled WGS sequence"/>
</dbReference>
<evidence type="ECO:0000313" key="1">
    <source>
        <dbReference type="EMBL" id="PQJ30173.1"/>
    </source>
</evidence>
<reference evidence="1 2" key="1">
    <citation type="submission" date="2016-12" db="EMBL/GenBank/DDBJ databases">
        <title>Study of bacterial adaptation to deep sea.</title>
        <authorList>
            <person name="Song J."/>
            <person name="Yoshizawa S."/>
            <person name="Kogure K."/>
        </authorList>
    </citation>
    <scope>NUCLEOTIDE SEQUENCE [LARGE SCALE GENOMIC DNA]</scope>
    <source>
        <strain evidence="1 2">SAORIC-165</strain>
    </source>
</reference>
<dbReference type="EMBL" id="MQWA01000001">
    <property type="protein sequence ID" value="PQJ30173.1"/>
    <property type="molecule type" value="Genomic_DNA"/>
</dbReference>
<accession>A0A2S7U7H4</accession>
<proteinExistence type="predicted"/>
<dbReference type="RefSeq" id="WP_105044698.1">
    <property type="nucleotide sequence ID" value="NZ_MQWA01000001.1"/>
</dbReference>
<gene>
    <name evidence="1" type="ORF">BSZ32_17975</name>
</gene>
<organism evidence="1 2">
    <name type="scientific">Rubritalea profundi</name>
    <dbReference type="NCBI Taxonomy" id="1658618"/>
    <lineage>
        <taxon>Bacteria</taxon>
        <taxon>Pseudomonadati</taxon>
        <taxon>Verrucomicrobiota</taxon>
        <taxon>Verrucomicrobiia</taxon>
        <taxon>Verrucomicrobiales</taxon>
        <taxon>Rubritaleaceae</taxon>
        <taxon>Rubritalea</taxon>
    </lineage>
</organism>